<dbReference type="InterPro" id="IPR034746">
    <property type="entry name" value="POTRA"/>
</dbReference>
<evidence type="ECO:0000256" key="2">
    <source>
        <dbReference type="ARBA" id="ARBA00022452"/>
    </source>
</evidence>
<dbReference type="AlphaFoldDB" id="A0A8J2FRJ7"/>
<keyword evidence="6" id="KW-0472">Membrane</keyword>
<keyword evidence="4" id="KW-0732">Signal</keyword>
<feature type="domain" description="POTRA" evidence="9">
    <location>
        <begin position="303"/>
        <end position="376"/>
    </location>
</feature>
<evidence type="ECO:0000256" key="5">
    <source>
        <dbReference type="ARBA" id="ARBA00022737"/>
    </source>
</evidence>
<dbReference type="InterPro" id="IPR010827">
    <property type="entry name" value="BamA/TamA_POTRA"/>
</dbReference>
<evidence type="ECO:0000256" key="8">
    <source>
        <dbReference type="NCBIfam" id="TIGR03303"/>
    </source>
</evidence>
<dbReference type="GO" id="GO:0071709">
    <property type="term" value="P:membrane assembly"/>
    <property type="evidence" value="ECO:0007669"/>
    <property type="project" value="InterPro"/>
</dbReference>
<sequence>MRTTVGQPYNPATVEEDVRNLYATGRFVNLRISHEPLADGVKVIVIVQPKPLVKEVIIQGNQEVSTKRLRKEVKTKPGDPLNELQISTDAEKIKDYYLSKGYGRAQVTYRIDVNEEFGRAVVSFNIVEGPKEFVSEVGFEGVHAFPEKELRKLLKTRKKNLLSFINKSGLFKEDQFQEDLAKLKEYYQNHGYIDMTVRDVRFEHPEKGKLVIVISVSEGTQYHVGKLRIEGNRLYSEPEIRKYLKLKEGAVFSPQALEDDTKAIRDLYGLKGYIDADVKPERVPVAEHGTIDLVYHISEGSQIYVDKVIVQGNTKTKDKVIRRELAVGPGDVYNSVSVDASKKRLENLGYFERVDISPEETNIPNRRNVVVTVSEKRTGNVTFGVGFSSVESFLGFVELSQGNFDITNPPYFTGAGQKFRLRLQLGLLTKNVILSFTEPWFLNRRLAVGFDLFADEFDYSGFNIYNERRIGGDIRLAKALSPFWTIAPMYRYQVYELFHINFPFHDPFYLNLLNANKSLSESSVLLNLTYDTRDSLLIPRRGEKINILLQGAGGPLLGQTNIYRAELDWQKYVLLPYDLIFSVNGATGVINHYGASAFVPLFDRYFLGGPRTVRGFDYNMVGPKDPLGFSIGGSTMAFSQFELTFPIISRVRGAVFTDWGFVDAGFGRYDHFLPDLNGSAGIGVRLYLPIGPLRLDYGWPIKADRFNRTSGRFAFDVGYAF</sequence>
<evidence type="ECO:0000313" key="11">
    <source>
        <dbReference type="Proteomes" id="UP000663859"/>
    </source>
</evidence>
<protein>
    <recommendedName>
        <fullName evidence="8">Outer membrane protein assembly factor BamA</fullName>
    </recommendedName>
</protein>
<dbReference type="PANTHER" id="PTHR12815:SF47">
    <property type="entry name" value="TRANSLOCATION AND ASSEMBLY MODULE SUBUNIT TAMA"/>
    <property type="match status" value="1"/>
</dbReference>
<dbReference type="Pfam" id="PF07244">
    <property type="entry name" value="POTRA"/>
    <property type="match status" value="4"/>
</dbReference>
<dbReference type="GO" id="GO:0009279">
    <property type="term" value="C:cell outer membrane"/>
    <property type="evidence" value="ECO:0007669"/>
    <property type="project" value="UniProtKB-UniRule"/>
</dbReference>
<evidence type="ECO:0000256" key="4">
    <source>
        <dbReference type="ARBA" id="ARBA00022729"/>
    </source>
</evidence>
<accession>A0A8J2FRJ7</accession>
<keyword evidence="3" id="KW-0812">Transmembrane</keyword>
<keyword evidence="7" id="KW-0998">Cell outer membrane</keyword>
<feature type="domain" description="POTRA" evidence="9">
    <location>
        <begin position="132"/>
        <end position="219"/>
    </location>
</feature>
<dbReference type="Gene3D" id="2.40.160.50">
    <property type="entry name" value="membrane protein fhac: a member of the omp85/tpsb transporter family"/>
    <property type="match status" value="1"/>
</dbReference>
<keyword evidence="2" id="KW-1134">Transmembrane beta strand</keyword>
<dbReference type="PANTHER" id="PTHR12815">
    <property type="entry name" value="SORTING AND ASSEMBLY MACHINERY SAMM50 PROTEIN FAMILY MEMBER"/>
    <property type="match status" value="1"/>
</dbReference>
<name>A0A8J2FRJ7_9BACT</name>
<feature type="domain" description="POTRA" evidence="9">
    <location>
        <begin position="51"/>
        <end position="129"/>
    </location>
</feature>
<keyword evidence="11" id="KW-1185">Reference proteome</keyword>
<dbReference type="InterPro" id="IPR000184">
    <property type="entry name" value="Bac_surfAg_D15"/>
</dbReference>
<dbReference type="InterPro" id="IPR023707">
    <property type="entry name" value="OM_assembly_BamA"/>
</dbReference>
<dbReference type="Pfam" id="PF01103">
    <property type="entry name" value="Omp85"/>
    <property type="match status" value="1"/>
</dbReference>
<dbReference type="PROSITE" id="PS51779">
    <property type="entry name" value="POTRA"/>
    <property type="match status" value="4"/>
</dbReference>
<proteinExistence type="predicted"/>
<evidence type="ECO:0000256" key="1">
    <source>
        <dbReference type="ARBA" id="ARBA00004370"/>
    </source>
</evidence>
<dbReference type="NCBIfam" id="TIGR03303">
    <property type="entry name" value="OM_YaeT"/>
    <property type="match status" value="1"/>
</dbReference>
<dbReference type="EMBL" id="CAJNOB010000003">
    <property type="protein sequence ID" value="CAF0691852.1"/>
    <property type="molecule type" value="Genomic_DNA"/>
</dbReference>
<comment type="subcellular location">
    <subcellularLocation>
        <location evidence="1">Membrane</location>
    </subcellularLocation>
</comment>
<organism evidence="10 11">
    <name type="scientific">Candidatus Methylacidithermus pantelleriae</name>
    <dbReference type="NCBI Taxonomy" id="2744239"/>
    <lineage>
        <taxon>Bacteria</taxon>
        <taxon>Pseudomonadati</taxon>
        <taxon>Verrucomicrobiota</taxon>
        <taxon>Methylacidiphilae</taxon>
        <taxon>Methylacidiphilales</taxon>
        <taxon>Methylacidiphilaceae</taxon>
        <taxon>Candidatus Methylacidithermus</taxon>
    </lineage>
</organism>
<dbReference type="InterPro" id="IPR039910">
    <property type="entry name" value="D15-like"/>
</dbReference>
<gene>
    <name evidence="10" type="ORF">MPNT_110001</name>
</gene>
<keyword evidence="5" id="KW-0677">Repeat</keyword>
<dbReference type="Proteomes" id="UP000663859">
    <property type="component" value="Unassembled WGS sequence"/>
</dbReference>
<dbReference type="PIRSF" id="PIRSF006076">
    <property type="entry name" value="OM_assembly_OMP85"/>
    <property type="match status" value="1"/>
</dbReference>
<evidence type="ECO:0000313" key="10">
    <source>
        <dbReference type="EMBL" id="CAF0691852.1"/>
    </source>
</evidence>
<reference evidence="10" key="1">
    <citation type="submission" date="2021-02" db="EMBL/GenBank/DDBJ databases">
        <authorList>
            <person name="Cremers G."/>
            <person name="Picone N."/>
        </authorList>
    </citation>
    <scope>NUCLEOTIDE SEQUENCE</scope>
    <source>
        <strain evidence="10">PQ17</strain>
    </source>
</reference>
<comment type="caution">
    <text evidence="10">The sequence shown here is derived from an EMBL/GenBank/DDBJ whole genome shotgun (WGS) entry which is preliminary data.</text>
</comment>
<evidence type="ECO:0000256" key="6">
    <source>
        <dbReference type="ARBA" id="ARBA00023136"/>
    </source>
</evidence>
<dbReference type="Gene3D" id="3.10.20.310">
    <property type="entry name" value="membrane protein fhac"/>
    <property type="match status" value="5"/>
</dbReference>
<evidence type="ECO:0000256" key="3">
    <source>
        <dbReference type="ARBA" id="ARBA00022692"/>
    </source>
</evidence>
<evidence type="ECO:0000259" key="9">
    <source>
        <dbReference type="PROSITE" id="PS51779"/>
    </source>
</evidence>
<feature type="domain" description="POTRA" evidence="9">
    <location>
        <begin position="222"/>
        <end position="300"/>
    </location>
</feature>
<evidence type="ECO:0000256" key="7">
    <source>
        <dbReference type="ARBA" id="ARBA00023237"/>
    </source>
</evidence>